<evidence type="ECO:0000256" key="9">
    <source>
        <dbReference type="ARBA" id="ARBA00023125"/>
    </source>
</evidence>
<name>A0A0Q1DU62_9CORY</name>
<dbReference type="Gene3D" id="1.10.10.10">
    <property type="entry name" value="Winged helix-like DNA-binding domain superfamily/Winged helix DNA-binding domain"/>
    <property type="match status" value="1"/>
</dbReference>
<protein>
    <recommendedName>
        <fullName evidence="4">Diphtheria toxin repressor</fullName>
    </recommendedName>
    <alternativeName>
        <fullName evidence="14">Iron-dependent diphtheria tox regulatory element</fullName>
    </alternativeName>
    <alternativeName>
        <fullName evidence="13">Manganese transport regulator</fullName>
    </alternativeName>
    <alternativeName>
        <fullName evidence="15">Tox regulatory factor</fullName>
    </alternativeName>
</protein>
<sequence length="234" mass="25329">MAGALNTALDTMAAMHITDLPERSQDYLKTIYDRQEWDGQGATLSDLADALGQRRSTASEAIKRLVASGLVDHAPYGDIALTEQGRRLAVQLVRRHRLIESFLVQYLGYRLDEVHDEAEVLEHAVSDTFVECIDAALGHPQRDPHGDPIPGADGAVDEPGTVALSHVAPGESVTVERVRDRDPALLRYLSEHGVLPEARVTVLTPPYPGMALLKVGEAEVSVSASALDSILALR</sequence>
<comment type="caution">
    <text evidence="17">The sequence shown here is derived from an EMBL/GenBank/DDBJ whole genome shotgun (WGS) entry which is preliminary data.</text>
</comment>
<dbReference type="SMART" id="SM00899">
    <property type="entry name" value="FeoA"/>
    <property type="match status" value="1"/>
</dbReference>
<keyword evidence="7" id="KW-0408">Iron</keyword>
<dbReference type="GO" id="GO:0046914">
    <property type="term" value="F:transition metal ion binding"/>
    <property type="evidence" value="ECO:0007669"/>
    <property type="project" value="InterPro"/>
</dbReference>
<keyword evidence="8" id="KW-0805">Transcription regulation</keyword>
<comment type="subcellular location">
    <subcellularLocation>
        <location evidence="1">Cytoplasm</location>
    </subcellularLocation>
</comment>
<keyword evidence="11" id="KW-0804">Transcription</keyword>
<evidence type="ECO:0000256" key="3">
    <source>
        <dbReference type="ARBA" id="ARBA00011738"/>
    </source>
</evidence>
<keyword evidence="10" id="KW-0010">Activator</keyword>
<accession>A0A0Q1DU62</accession>
<organism evidence="17 18">
    <name type="scientific">Corynebacterium oculi</name>
    <dbReference type="NCBI Taxonomy" id="1544416"/>
    <lineage>
        <taxon>Bacteria</taxon>
        <taxon>Bacillati</taxon>
        <taxon>Actinomycetota</taxon>
        <taxon>Actinomycetes</taxon>
        <taxon>Mycobacteriales</taxon>
        <taxon>Corynebacteriaceae</taxon>
        <taxon>Corynebacterium</taxon>
    </lineage>
</organism>
<dbReference type="GO" id="GO:0046983">
    <property type="term" value="F:protein dimerization activity"/>
    <property type="evidence" value="ECO:0007669"/>
    <property type="project" value="InterPro"/>
</dbReference>
<keyword evidence="9" id="KW-0238">DNA-binding</keyword>
<dbReference type="Pfam" id="PF01325">
    <property type="entry name" value="Fe_dep_repress"/>
    <property type="match status" value="1"/>
</dbReference>
<dbReference type="InterPro" id="IPR008988">
    <property type="entry name" value="Transcriptional_repressor_C"/>
</dbReference>
<evidence type="ECO:0000256" key="2">
    <source>
        <dbReference type="ARBA" id="ARBA00007871"/>
    </source>
</evidence>
<dbReference type="GO" id="GO:0003700">
    <property type="term" value="F:DNA-binding transcription factor activity"/>
    <property type="evidence" value="ECO:0007669"/>
    <property type="project" value="InterPro"/>
</dbReference>
<dbReference type="Gene3D" id="1.10.60.10">
    <property type="entry name" value="Iron dependent repressor, metal binding and dimerisation domain"/>
    <property type="match status" value="1"/>
</dbReference>
<keyword evidence="6" id="KW-0678">Repressor</keyword>
<dbReference type="Pfam" id="PF02742">
    <property type="entry name" value="Fe_dep_repr_C"/>
    <property type="match status" value="1"/>
</dbReference>
<dbReference type="PATRIC" id="fig|1544416.3.peg.1716"/>
<dbReference type="SUPFAM" id="SSF46785">
    <property type="entry name" value="Winged helix' DNA-binding domain"/>
    <property type="match status" value="1"/>
</dbReference>
<dbReference type="PANTHER" id="PTHR33238">
    <property type="entry name" value="IRON (METAL) DEPENDENT REPRESSOR, DTXR FAMILY"/>
    <property type="match status" value="1"/>
</dbReference>
<comment type="subunit">
    <text evidence="3">Homodimer.</text>
</comment>
<dbReference type="STRING" id="1544416.Cocul_01716"/>
<dbReference type="Gene3D" id="2.30.30.90">
    <property type="match status" value="1"/>
</dbReference>
<dbReference type="SUPFAM" id="SSF47979">
    <property type="entry name" value="Iron-dependent repressor protein, dimerization domain"/>
    <property type="match status" value="1"/>
</dbReference>
<comment type="similarity">
    <text evidence="2">Belongs to the DtxR/MntR family.</text>
</comment>
<evidence type="ECO:0000256" key="4">
    <source>
        <dbReference type="ARBA" id="ARBA00016140"/>
    </source>
</evidence>
<dbReference type="GO" id="GO:0003677">
    <property type="term" value="F:DNA binding"/>
    <property type="evidence" value="ECO:0007669"/>
    <property type="project" value="UniProtKB-KW"/>
</dbReference>
<dbReference type="AlphaFoldDB" id="A0A0Q1DU62"/>
<feature type="domain" description="HTH dtxR-type" evidence="16">
    <location>
        <begin position="20"/>
        <end position="82"/>
    </location>
</feature>
<evidence type="ECO:0000313" key="17">
    <source>
        <dbReference type="EMBL" id="KQB83645.1"/>
    </source>
</evidence>
<dbReference type="Pfam" id="PF04023">
    <property type="entry name" value="FeoA"/>
    <property type="match status" value="1"/>
</dbReference>
<dbReference type="SMART" id="SM00529">
    <property type="entry name" value="HTH_DTXR"/>
    <property type="match status" value="1"/>
</dbReference>
<dbReference type="InterPro" id="IPR038157">
    <property type="entry name" value="FeoA_core_dom"/>
</dbReference>
<dbReference type="GO" id="GO:0005737">
    <property type="term" value="C:cytoplasm"/>
    <property type="evidence" value="ECO:0007669"/>
    <property type="project" value="UniProtKB-SubCell"/>
</dbReference>
<evidence type="ECO:0000256" key="7">
    <source>
        <dbReference type="ARBA" id="ARBA00023004"/>
    </source>
</evidence>
<dbReference type="InterPro" id="IPR036388">
    <property type="entry name" value="WH-like_DNA-bd_sf"/>
</dbReference>
<dbReference type="InterPro" id="IPR001367">
    <property type="entry name" value="Fe_dep_repressor"/>
</dbReference>
<dbReference type="PANTHER" id="PTHR33238:SF11">
    <property type="entry name" value="TRANSCRIPTIONAL REGULATOR MNTR"/>
    <property type="match status" value="1"/>
</dbReference>
<evidence type="ECO:0000313" key="18">
    <source>
        <dbReference type="Proteomes" id="UP000050517"/>
    </source>
</evidence>
<dbReference type="GO" id="GO:0045892">
    <property type="term" value="P:negative regulation of DNA-templated transcription"/>
    <property type="evidence" value="ECO:0007669"/>
    <property type="project" value="TreeGrafter"/>
</dbReference>
<dbReference type="InterPro" id="IPR050536">
    <property type="entry name" value="DtxR_MntR_Metal-Reg"/>
</dbReference>
<dbReference type="InterPro" id="IPR036390">
    <property type="entry name" value="WH_DNA-bd_sf"/>
</dbReference>
<keyword evidence="12" id="KW-0464">Manganese</keyword>
<dbReference type="InterPro" id="IPR022689">
    <property type="entry name" value="Iron_dep_repressor"/>
</dbReference>
<dbReference type="PROSITE" id="PS50944">
    <property type="entry name" value="HTH_DTXR"/>
    <property type="match status" value="1"/>
</dbReference>
<dbReference type="InterPro" id="IPR022687">
    <property type="entry name" value="HTH_DTXR"/>
</dbReference>
<dbReference type="Proteomes" id="UP000050517">
    <property type="component" value="Unassembled WGS sequence"/>
</dbReference>
<gene>
    <name evidence="17" type="primary">ideR</name>
    <name evidence="17" type="ORF">Cocul_01716</name>
</gene>
<evidence type="ECO:0000256" key="13">
    <source>
        <dbReference type="ARBA" id="ARBA00032593"/>
    </source>
</evidence>
<reference evidence="17 18" key="1">
    <citation type="submission" date="2015-10" db="EMBL/GenBank/DDBJ databases">
        <title>Corynebacteirum lowii and Corynebacterium oculi species nova, derived from human clinical disease and and emended description of Corynebacterium mastiditis.</title>
        <authorList>
            <person name="Bernard K."/>
            <person name="Pacheco A.L."/>
            <person name="Mcdougall C."/>
            <person name="Burtx T."/>
            <person name="Weibe D."/>
            <person name="Tyler S."/>
            <person name="Olson A.B."/>
            <person name="Cnockaert M."/>
            <person name="Eguchi H."/>
            <person name="Kuwahara T."/>
            <person name="Nakayama-Imaohji H."/>
            <person name="Boudewijins M."/>
            <person name="Van Hoecke F."/>
            <person name="Bernier A.-M."/>
            <person name="Vandamme P."/>
        </authorList>
    </citation>
    <scope>NUCLEOTIDE SEQUENCE [LARGE SCALE GENOMIC DNA]</scope>
    <source>
        <strain evidence="17 18">NML 130210</strain>
    </source>
</reference>
<dbReference type="InterPro" id="IPR007167">
    <property type="entry name" value="Fe-transptr_FeoA-like"/>
</dbReference>
<keyword evidence="18" id="KW-1185">Reference proteome</keyword>
<proteinExistence type="inferred from homology"/>
<dbReference type="SUPFAM" id="SSF50037">
    <property type="entry name" value="C-terminal domain of transcriptional repressors"/>
    <property type="match status" value="1"/>
</dbReference>
<dbReference type="FunFam" id="1.10.60.10:FF:000004">
    <property type="entry name" value="DtxR family transcriptional regulator"/>
    <property type="match status" value="1"/>
</dbReference>
<evidence type="ECO:0000256" key="5">
    <source>
        <dbReference type="ARBA" id="ARBA00022490"/>
    </source>
</evidence>
<evidence type="ECO:0000256" key="10">
    <source>
        <dbReference type="ARBA" id="ARBA00023159"/>
    </source>
</evidence>
<evidence type="ECO:0000256" key="6">
    <source>
        <dbReference type="ARBA" id="ARBA00022491"/>
    </source>
</evidence>
<evidence type="ECO:0000256" key="15">
    <source>
        <dbReference type="ARBA" id="ARBA00033329"/>
    </source>
</evidence>
<evidence type="ECO:0000256" key="14">
    <source>
        <dbReference type="ARBA" id="ARBA00032618"/>
    </source>
</evidence>
<evidence type="ECO:0000256" key="1">
    <source>
        <dbReference type="ARBA" id="ARBA00004496"/>
    </source>
</evidence>
<evidence type="ECO:0000256" key="12">
    <source>
        <dbReference type="ARBA" id="ARBA00023211"/>
    </source>
</evidence>
<dbReference type="EMBL" id="LKST01000003">
    <property type="protein sequence ID" value="KQB83645.1"/>
    <property type="molecule type" value="Genomic_DNA"/>
</dbReference>
<dbReference type="InterPro" id="IPR036421">
    <property type="entry name" value="Fe_dep_repressor_sf"/>
</dbReference>
<evidence type="ECO:0000256" key="8">
    <source>
        <dbReference type="ARBA" id="ARBA00023015"/>
    </source>
</evidence>
<evidence type="ECO:0000259" key="16">
    <source>
        <dbReference type="PROSITE" id="PS50944"/>
    </source>
</evidence>
<evidence type="ECO:0000256" key="11">
    <source>
        <dbReference type="ARBA" id="ARBA00023163"/>
    </source>
</evidence>
<keyword evidence="5" id="KW-0963">Cytoplasm</keyword>